<evidence type="ECO:0000313" key="1">
    <source>
        <dbReference type="EMBL" id="TNJ33261.1"/>
    </source>
</evidence>
<keyword evidence="2" id="KW-1185">Reference proteome</keyword>
<evidence type="ECO:0000313" key="2">
    <source>
        <dbReference type="Proteomes" id="UP000305760"/>
    </source>
</evidence>
<comment type="caution">
    <text evidence="1">The sequence shown here is derived from an EMBL/GenBank/DDBJ whole genome shotgun (WGS) entry which is preliminary data.</text>
</comment>
<sequence length="71" mass="7364">MSLKEAQMLPDAAADAIEALAHLVIFATAEGHGGFAATAMGCLEQLIVAPEARRIIPAEYFDAGVHSLVGD</sequence>
<proteinExistence type="predicted"/>
<name>A0A5C4RR25_9GAMM</name>
<dbReference type="OrthoDB" id="9996364at2"/>
<dbReference type="Proteomes" id="UP000305760">
    <property type="component" value="Unassembled WGS sequence"/>
</dbReference>
<organism evidence="1 2">
    <name type="scientific">Arenimonas terrae</name>
    <dbReference type="NCBI Taxonomy" id="2546226"/>
    <lineage>
        <taxon>Bacteria</taxon>
        <taxon>Pseudomonadati</taxon>
        <taxon>Pseudomonadota</taxon>
        <taxon>Gammaproteobacteria</taxon>
        <taxon>Lysobacterales</taxon>
        <taxon>Lysobacteraceae</taxon>
        <taxon>Arenimonas</taxon>
    </lineage>
</organism>
<accession>A0A5C4RR25</accession>
<dbReference type="AlphaFoldDB" id="A0A5C4RR25"/>
<protein>
    <submittedName>
        <fullName evidence="1">Uncharacterized protein</fullName>
    </submittedName>
</protein>
<reference evidence="1 2" key="1">
    <citation type="submission" date="2019-03" db="EMBL/GenBank/DDBJ databases">
        <title>Arenimonas daejeonensis sp. nov., isolated from compost.</title>
        <authorList>
            <person name="Jeon C.O."/>
        </authorList>
    </citation>
    <scope>NUCLEOTIDE SEQUENCE [LARGE SCALE GENOMIC DNA]</scope>
    <source>
        <strain evidence="1 2">R29</strain>
    </source>
</reference>
<gene>
    <name evidence="1" type="ORF">E1B00_13260</name>
</gene>
<dbReference type="EMBL" id="SMDR01000003">
    <property type="protein sequence ID" value="TNJ33261.1"/>
    <property type="molecule type" value="Genomic_DNA"/>
</dbReference>
<dbReference type="RefSeq" id="WP_139449552.1">
    <property type="nucleotide sequence ID" value="NZ_SMDR01000003.1"/>
</dbReference>